<sequence length="109" mass="11559">MSLLSAKIAEIGLVVAERDGLGLQSALLYVLIMLPGPVLPLALKKYQEVHCHICRFSQDIKNRPDVQSQINAPQGQAPPQQYMSPPGPGYGGQPPPPGQGPPGGGYGYK</sequence>
<evidence type="ECO:0000256" key="2">
    <source>
        <dbReference type="SAM" id="Phobius"/>
    </source>
</evidence>
<comment type="caution">
    <text evidence="3">The sequence shown here is derived from an EMBL/GenBank/DDBJ whole genome shotgun (WGS) entry which is preliminary data.</text>
</comment>
<dbReference type="OrthoDB" id="5545479at2759"/>
<dbReference type="Proteomes" id="UP000224634">
    <property type="component" value="Unassembled WGS sequence"/>
</dbReference>
<name>A0A2B7XVA4_POLH7</name>
<feature type="transmembrane region" description="Helical" evidence="2">
    <location>
        <begin position="26"/>
        <end position="43"/>
    </location>
</feature>
<reference evidence="3 4" key="1">
    <citation type="submission" date="2017-10" db="EMBL/GenBank/DDBJ databases">
        <title>Comparative genomics in systemic dimorphic fungi from Ajellomycetaceae.</title>
        <authorList>
            <person name="Munoz J.F."/>
            <person name="Mcewen J.G."/>
            <person name="Clay O.K."/>
            <person name="Cuomo C.A."/>
        </authorList>
    </citation>
    <scope>NUCLEOTIDE SEQUENCE [LARGE SCALE GENOMIC DNA]</scope>
    <source>
        <strain evidence="3 4">UAMH7299</strain>
    </source>
</reference>
<keyword evidence="2" id="KW-1133">Transmembrane helix</keyword>
<keyword evidence="2" id="KW-0812">Transmembrane</keyword>
<feature type="region of interest" description="Disordered" evidence="1">
    <location>
        <begin position="64"/>
        <end position="109"/>
    </location>
</feature>
<evidence type="ECO:0000313" key="3">
    <source>
        <dbReference type="EMBL" id="PGH12930.1"/>
    </source>
</evidence>
<accession>A0A2B7XVA4</accession>
<feature type="compositionally biased region" description="Pro residues" evidence="1">
    <location>
        <begin position="85"/>
        <end position="100"/>
    </location>
</feature>
<dbReference type="EMBL" id="PDNA01000110">
    <property type="protein sequence ID" value="PGH12930.1"/>
    <property type="molecule type" value="Genomic_DNA"/>
</dbReference>
<proteinExistence type="predicted"/>
<evidence type="ECO:0000256" key="1">
    <source>
        <dbReference type="SAM" id="MobiDB-lite"/>
    </source>
</evidence>
<gene>
    <name evidence="3" type="ORF">AJ80_06535</name>
</gene>
<evidence type="ECO:0000313" key="4">
    <source>
        <dbReference type="Proteomes" id="UP000224634"/>
    </source>
</evidence>
<feature type="compositionally biased region" description="Polar residues" evidence="1">
    <location>
        <begin position="65"/>
        <end position="74"/>
    </location>
</feature>
<dbReference type="AlphaFoldDB" id="A0A2B7XVA4"/>
<organism evidence="3 4">
    <name type="scientific">Polytolypa hystricis (strain UAMH7299)</name>
    <dbReference type="NCBI Taxonomy" id="1447883"/>
    <lineage>
        <taxon>Eukaryota</taxon>
        <taxon>Fungi</taxon>
        <taxon>Dikarya</taxon>
        <taxon>Ascomycota</taxon>
        <taxon>Pezizomycotina</taxon>
        <taxon>Eurotiomycetes</taxon>
        <taxon>Eurotiomycetidae</taxon>
        <taxon>Onygenales</taxon>
        <taxon>Onygenales incertae sedis</taxon>
        <taxon>Polytolypa</taxon>
    </lineage>
</organism>
<protein>
    <submittedName>
        <fullName evidence="3">Uncharacterized protein</fullName>
    </submittedName>
</protein>
<keyword evidence="2" id="KW-0472">Membrane</keyword>
<dbReference type="STRING" id="1447883.A0A2B7XVA4"/>
<keyword evidence="4" id="KW-1185">Reference proteome</keyword>